<reference evidence="2" key="1">
    <citation type="submission" date="2016-01" db="EMBL/GenBank/DDBJ databases">
        <authorList>
            <person name="Mitreva M."/>
            <person name="Pepin K.H."/>
            <person name="Mihindukulasuriya K.A."/>
            <person name="Fulton R."/>
            <person name="Fronick C."/>
            <person name="O'Laughlin M."/>
            <person name="Miner T."/>
            <person name="Herter B."/>
            <person name="Rosa B.A."/>
            <person name="Cordes M."/>
            <person name="Tomlinson C."/>
            <person name="Wollam A."/>
            <person name="Palsikar V.B."/>
            <person name="Mardis E.R."/>
            <person name="Wilson R.K."/>
        </authorList>
    </citation>
    <scope>NUCLEOTIDE SEQUENCE [LARGE SCALE GENOMIC DNA]</scope>
    <source>
        <strain evidence="2">DNF00896</strain>
    </source>
</reference>
<sequence>MEEDSAEKLPEDKQNFVDTVVESILKNDTNTEKNLYEYGCEYYAYEECDHLFEIAKNRVHSKNESKVIGQFNTIKVHKCIPAIEVAHLCKNESFPVPQELDIPIGFGVFWEIIVPLVIDAAEMVGCKYVYLFAADRTDGQREDIDRKLVSYYKNHFKFTECKETVKFIKPEYDNYCYGLIQEVAELKTNREAIWTEFSDISM</sequence>
<dbReference type="EMBL" id="LSDA01000102">
    <property type="protein sequence ID" value="KXB56365.1"/>
    <property type="molecule type" value="Genomic_DNA"/>
</dbReference>
<accession>A0A133ZLR4</accession>
<keyword evidence="2" id="KW-1185">Reference proteome</keyword>
<proteinExistence type="predicted"/>
<name>A0A133ZLR4_9FIRM</name>
<gene>
    <name evidence="1" type="ORF">HMPREF1866_01873</name>
</gene>
<dbReference type="Proteomes" id="UP000070394">
    <property type="component" value="Unassembled WGS sequence"/>
</dbReference>
<evidence type="ECO:0000313" key="1">
    <source>
        <dbReference type="EMBL" id="KXB56365.1"/>
    </source>
</evidence>
<protein>
    <submittedName>
        <fullName evidence="1">Uncharacterized protein</fullName>
    </submittedName>
</protein>
<evidence type="ECO:0000313" key="2">
    <source>
        <dbReference type="Proteomes" id="UP000070394"/>
    </source>
</evidence>
<comment type="caution">
    <text evidence="1">The sequence shown here is derived from an EMBL/GenBank/DDBJ whole genome shotgun (WGS) entry which is preliminary data.</text>
</comment>
<dbReference type="STRING" id="467210.HMPREF1866_01873"/>
<dbReference type="AlphaFoldDB" id="A0A133ZLR4"/>
<dbReference type="PATRIC" id="fig|467210.3.peg.1854"/>
<organism evidence="1 2">
    <name type="scientific">Lachnoanaerobaculum saburreum</name>
    <dbReference type="NCBI Taxonomy" id="467210"/>
    <lineage>
        <taxon>Bacteria</taxon>
        <taxon>Bacillati</taxon>
        <taxon>Bacillota</taxon>
        <taxon>Clostridia</taxon>
        <taxon>Lachnospirales</taxon>
        <taxon>Lachnospiraceae</taxon>
        <taxon>Lachnoanaerobaculum</taxon>
    </lineage>
</organism>